<dbReference type="OrthoDB" id="9808176at2"/>
<evidence type="ECO:0000313" key="2">
    <source>
        <dbReference type="EMBL" id="SHI62420.1"/>
    </source>
</evidence>
<feature type="domain" description="HEPN" evidence="1">
    <location>
        <begin position="11"/>
        <end position="119"/>
    </location>
</feature>
<dbReference type="Proteomes" id="UP000184536">
    <property type="component" value="Unassembled WGS sequence"/>
</dbReference>
<dbReference type="AlphaFoldDB" id="A0A1M6CN56"/>
<name>A0A1M6CN56_9FIRM</name>
<protein>
    <submittedName>
        <fullName evidence="2">HEPN domain-containing protein</fullName>
    </submittedName>
</protein>
<keyword evidence="3" id="KW-1185">Reference proteome</keyword>
<dbReference type="Pfam" id="PF05168">
    <property type="entry name" value="HEPN"/>
    <property type="match status" value="1"/>
</dbReference>
<evidence type="ECO:0000313" key="3">
    <source>
        <dbReference type="Proteomes" id="UP000184536"/>
    </source>
</evidence>
<organism evidence="2 3">
    <name type="scientific">Geosporobacter subterraneus DSM 17957</name>
    <dbReference type="NCBI Taxonomy" id="1121919"/>
    <lineage>
        <taxon>Bacteria</taxon>
        <taxon>Bacillati</taxon>
        <taxon>Bacillota</taxon>
        <taxon>Clostridia</taxon>
        <taxon>Peptostreptococcales</taxon>
        <taxon>Thermotaleaceae</taxon>
        <taxon>Geosporobacter</taxon>
    </lineage>
</organism>
<dbReference type="EMBL" id="FQZV01000004">
    <property type="protein sequence ID" value="SHI62420.1"/>
    <property type="molecule type" value="Genomic_DNA"/>
</dbReference>
<sequence>MVDSSRYEDWLKMAQKDLRGAKILFEAAGTEELVAFHCQQAVEKYLKAFLIKETGMLHGGHYLMGLLKKCYKINPDFEKFTNHIAYLNSFYIETRYPSSEGLVVEEEDAKKCIEYASEVLAYIF</sequence>
<dbReference type="SMART" id="SM00748">
    <property type="entry name" value="HEPN"/>
    <property type="match status" value="1"/>
</dbReference>
<dbReference type="RefSeq" id="WP_110939573.1">
    <property type="nucleotide sequence ID" value="NZ_FQZV01000004.1"/>
</dbReference>
<reference evidence="3" key="1">
    <citation type="submission" date="2016-11" db="EMBL/GenBank/DDBJ databases">
        <authorList>
            <person name="Varghese N."/>
            <person name="Submissions S."/>
        </authorList>
    </citation>
    <scope>NUCLEOTIDE SEQUENCE [LARGE SCALE GENOMIC DNA]</scope>
    <source>
        <strain evidence="3">DSM 17957</strain>
    </source>
</reference>
<dbReference type="InterPro" id="IPR007842">
    <property type="entry name" value="HEPN_dom"/>
</dbReference>
<dbReference type="PROSITE" id="PS50910">
    <property type="entry name" value="HEPN"/>
    <property type="match status" value="1"/>
</dbReference>
<evidence type="ECO:0000259" key="1">
    <source>
        <dbReference type="PROSITE" id="PS50910"/>
    </source>
</evidence>
<dbReference type="STRING" id="1121919.SAMN02745975_00270"/>
<accession>A0A1M6CN56</accession>
<gene>
    <name evidence="2" type="ORF">SAMN02745975_00270</name>
</gene>
<dbReference type="SUPFAM" id="SSF81593">
    <property type="entry name" value="Nucleotidyltransferase substrate binding subunit/domain"/>
    <property type="match status" value="1"/>
</dbReference>
<proteinExistence type="predicted"/>
<dbReference type="Gene3D" id="1.20.120.330">
    <property type="entry name" value="Nucleotidyltransferases domain 2"/>
    <property type="match status" value="1"/>
</dbReference>